<dbReference type="AlphaFoldDB" id="A0AAD7DAW5"/>
<sequence length="58" mass="6545">MNDGDGPLVAEIVYSHLFRDGCQSQVTDTAEALQLAVEELKARKVPYERWLPFIHMGV</sequence>
<accession>A0AAD7DAW5</accession>
<gene>
    <name evidence="1" type="ORF">B0H17DRAFT_939722</name>
</gene>
<reference evidence="1" key="1">
    <citation type="submission" date="2023-03" db="EMBL/GenBank/DDBJ databases">
        <title>Massive genome expansion in bonnet fungi (Mycena s.s.) driven by repeated elements and novel gene families across ecological guilds.</title>
        <authorList>
            <consortium name="Lawrence Berkeley National Laboratory"/>
            <person name="Harder C.B."/>
            <person name="Miyauchi S."/>
            <person name="Viragh M."/>
            <person name="Kuo A."/>
            <person name="Thoen E."/>
            <person name="Andreopoulos B."/>
            <person name="Lu D."/>
            <person name="Skrede I."/>
            <person name="Drula E."/>
            <person name="Henrissat B."/>
            <person name="Morin E."/>
            <person name="Kohler A."/>
            <person name="Barry K."/>
            <person name="LaButti K."/>
            <person name="Morin E."/>
            <person name="Salamov A."/>
            <person name="Lipzen A."/>
            <person name="Mereny Z."/>
            <person name="Hegedus B."/>
            <person name="Baldrian P."/>
            <person name="Stursova M."/>
            <person name="Weitz H."/>
            <person name="Taylor A."/>
            <person name="Grigoriev I.V."/>
            <person name="Nagy L.G."/>
            <person name="Martin F."/>
            <person name="Kauserud H."/>
        </authorList>
    </citation>
    <scope>NUCLEOTIDE SEQUENCE</scope>
    <source>
        <strain evidence="1">CBHHK067</strain>
    </source>
</reference>
<evidence type="ECO:0000313" key="2">
    <source>
        <dbReference type="Proteomes" id="UP001221757"/>
    </source>
</evidence>
<dbReference type="EMBL" id="JARKIE010000090">
    <property type="protein sequence ID" value="KAJ7687154.1"/>
    <property type="molecule type" value="Genomic_DNA"/>
</dbReference>
<proteinExistence type="predicted"/>
<protein>
    <submittedName>
        <fullName evidence="1">Uncharacterized protein</fullName>
    </submittedName>
</protein>
<comment type="caution">
    <text evidence="1">The sequence shown here is derived from an EMBL/GenBank/DDBJ whole genome shotgun (WGS) entry which is preliminary data.</text>
</comment>
<evidence type="ECO:0000313" key="1">
    <source>
        <dbReference type="EMBL" id="KAJ7687154.1"/>
    </source>
</evidence>
<organism evidence="1 2">
    <name type="scientific">Mycena rosella</name>
    <name type="common">Pink bonnet</name>
    <name type="synonym">Agaricus rosellus</name>
    <dbReference type="NCBI Taxonomy" id="1033263"/>
    <lineage>
        <taxon>Eukaryota</taxon>
        <taxon>Fungi</taxon>
        <taxon>Dikarya</taxon>
        <taxon>Basidiomycota</taxon>
        <taxon>Agaricomycotina</taxon>
        <taxon>Agaricomycetes</taxon>
        <taxon>Agaricomycetidae</taxon>
        <taxon>Agaricales</taxon>
        <taxon>Marasmiineae</taxon>
        <taxon>Mycenaceae</taxon>
        <taxon>Mycena</taxon>
    </lineage>
</organism>
<name>A0AAD7DAW5_MYCRO</name>
<dbReference type="Proteomes" id="UP001221757">
    <property type="component" value="Unassembled WGS sequence"/>
</dbReference>
<keyword evidence="2" id="KW-1185">Reference proteome</keyword>